<organism evidence="7 8">
    <name type="scientific">Phyllotreta striolata</name>
    <name type="common">Striped flea beetle</name>
    <name type="synonym">Crioceris striolata</name>
    <dbReference type="NCBI Taxonomy" id="444603"/>
    <lineage>
        <taxon>Eukaryota</taxon>
        <taxon>Metazoa</taxon>
        <taxon>Ecdysozoa</taxon>
        <taxon>Arthropoda</taxon>
        <taxon>Hexapoda</taxon>
        <taxon>Insecta</taxon>
        <taxon>Pterygota</taxon>
        <taxon>Neoptera</taxon>
        <taxon>Endopterygota</taxon>
        <taxon>Coleoptera</taxon>
        <taxon>Polyphaga</taxon>
        <taxon>Cucujiformia</taxon>
        <taxon>Chrysomeloidea</taxon>
        <taxon>Chrysomelidae</taxon>
        <taxon>Galerucinae</taxon>
        <taxon>Alticini</taxon>
        <taxon>Phyllotreta</taxon>
    </lineage>
</organism>
<dbReference type="PANTHER" id="PTHR11022:SF41">
    <property type="entry name" value="PEPTIDOGLYCAN-RECOGNITION PROTEIN LC-RELATED"/>
    <property type="match status" value="1"/>
</dbReference>
<name>A0A9N9XL70_PHYSR</name>
<feature type="domain" description="N-acetylmuramoyl-L-alanine amidase" evidence="5">
    <location>
        <begin position="164"/>
        <end position="301"/>
    </location>
</feature>
<reference evidence="7" key="1">
    <citation type="submission" date="2022-01" db="EMBL/GenBank/DDBJ databases">
        <authorList>
            <person name="King R."/>
        </authorList>
    </citation>
    <scope>NUCLEOTIDE SEQUENCE</scope>
</reference>
<dbReference type="Proteomes" id="UP001153712">
    <property type="component" value="Chromosome 11"/>
</dbReference>
<evidence type="ECO:0000256" key="4">
    <source>
        <dbReference type="ARBA" id="ARBA00057187"/>
    </source>
</evidence>
<dbReference type="PANTHER" id="PTHR11022">
    <property type="entry name" value="PEPTIDOGLYCAN RECOGNITION PROTEIN"/>
    <property type="match status" value="1"/>
</dbReference>
<dbReference type="Gene3D" id="3.40.80.10">
    <property type="entry name" value="Peptidoglycan recognition protein-like"/>
    <property type="match status" value="1"/>
</dbReference>
<dbReference type="InterPro" id="IPR002502">
    <property type="entry name" value="Amidase_domain"/>
</dbReference>
<dbReference type="InterPro" id="IPR015510">
    <property type="entry name" value="PGRP"/>
</dbReference>
<dbReference type="InterPro" id="IPR036505">
    <property type="entry name" value="Amidase/PGRP_sf"/>
</dbReference>
<dbReference type="InterPro" id="IPR006619">
    <property type="entry name" value="PGRP_domain_met/bac"/>
</dbReference>
<evidence type="ECO:0000313" key="8">
    <source>
        <dbReference type="Proteomes" id="UP001153712"/>
    </source>
</evidence>
<evidence type="ECO:0000256" key="2">
    <source>
        <dbReference type="ARBA" id="ARBA00022588"/>
    </source>
</evidence>
<evidence type="ECO:0000256" key="3">
    <source>
        <dbReference type="ARBA" id="ARBA00022859"/>
    </source>
</evidence>
<dbReference type="GO" id="GO:0008270">
    <property type="term" value="F:zinc ion binding"/>
    <property type="evidence" value="ECO:0007669"/>
    <property type="project" value="InterPro"/>
</dbReference>
<dbReference type="SMART" id="SM00701">
    <property type="entry name" value="PGRP"/>
    <property type="match status" value="1"/>
</dbReference>
<dbReference type="Pfam" id="PF01510">
    <property type="entry name" value="Amidase_2"/>
    <property type="match status" value="1"/>
</dbReference>
<dbReference type="OrthoDB" id="10001926at2759"/>
<dbReference type="GO" id="GO:0008745">
    <property type="term" value="F:N-acetylmuramoyl-L-alanine amidase activity"/>
    <property type="evidence" value="ECO:0007669"/>
    <property type="project" value="InterPro"/>
</dbReference>
<dbReference type="SUPFAM" id="SSF55846">
    <property type="entry name" value="N-acetylmuramoyl-L-alanine amidase-like"/>
    <property type="match status" value="1"/>
</dbReference>
<sequence>MEGQVKSIRTEQALVSKHFGANDDDDGVDELTEKCRKWLEKCIDSDKSSEYSESTFSDSTANSAMDSGLVFQNDEVVMADQIIGNNYKDSNGGSYIIKETPRQKYDNINIYKSKKVHVGDVTYIHGPVIINSNSSYIDKNSPEPYIEPESQVVQVNRMNWLAQPPLGVKEHLEAPAEYVIICHTATEEGFTQADNTLLVRLIQTFHIESRKWKDIAYNFLIGSDGLVYEGRGWGVVGSHTRSYNAKSLGIAFIGCFLHHLPPDSSLQMAKNVIEAGVKRGSVDENYKLLAHCQCSCIESPGKRLFEEVQTWKNWDSSQSARKLSDFDEITENNIP</sequence>
<evidence type="ECO:0000313" key="7">
    <source>
        <dbReference type="EMBL" id="CAG9856135.1"/>
    </source>
</evidence>
<dbReference type="GO" id="GO:0045087">
    <property type="term" value="P:innate immune response"/>
    <property type="evidence" value="ECO:0007669"/>
    <property type="project" value="UniProtKB-KW"/>
</dbReference>
<dbReference type="AlphaFoldDB" id="A0A9N9XL70"/>
<dbReference type="FunFam" id="3.40.80.10:FF:000001">
    <property type="entry name" value="Peptidoglycan recognition protein 1"/>
    <property type="match status" value="1"/>
</dbReference>
<keyword evidence="2" id="KW-0399">Innate immunity</keyword>
<proteinExistence type="inferred from homology"/>
<feature type="domain" description="Peptidoglycan recognition protein family" evidence="6">
    <location>
        <begin position="152"/>
        <end position="295"/>
    </location>
</feature>
<dbReference type="SMART" id="SM00644">
    <property type="entry name" value="Ami_2"/>
    <property type="match status" value="1"/>
</dbReference>
<dbReference type="CDD" id="cd06583">
    <property type="entry name" value="PGRP"/>
    <property type="match status" value="1"/>
</dbReference>
<evidence type="ECO:0000259" key="5">
    <source>
        <dbReference type="SMART" id="SM00644"/>
    </source>
</evidence>
<protein>
    <submittedName>
        <fullName evidence="7">Uncharacterized protein</fullName>
    </submittedName>
</protein>
<comment type="similarity">
    <text evidence="1">Belongs to the N-acetylmuramoyl-L-alanine amidase 2 family.</text>
</comment>
<evidence type="ECO:0000256" key="1">
    <source>
        <dbReference type="ARBA" id="ARBA00007553"/>
    </source>
</evidence>
<evidence type="ECO:0000259" key="6">
    <source>
        <dbReference type="SMART" id="SM00701"/>
    </source>
</evidence>
<dbReference type="EMBL" id="OU900104">
    <property type="protein sequence ID" value="CAG9856135.1"/>
    <property type="molecule type" value="Genomic_DNA"/>
</dbReference>
<gene>
    <name evidence="7" type="ORF">PHYEVI_LOCUS2561</name>
</gene>
<accession>A0A9N9XL70</accession>
<keyword evidence="8" id="KW-1185">Reference proteome</keyword>
<dbReference type="GO" id="GO:0009253">
    <property type="term" value="P:peptidoglycan catabolic process"/>
    <property type="evidence" value="ECO:0007669"/>
    <property type="project" value="InterPro"/>
</dbReference>
<comment type="function">
    <text evidence="4">Peptidoglycan-recognition protein probably involved in innate immunity by binding to peptidoglycans (PGN) of bacteria and activating the prophenoloxidase (proPO) cascade immune response. Binds to 1,3-beta-D-glucan and PGN.</text>
</comment>
<keyword evidence="3" id="KW-0391">Immunity</keyword>